<evidence type="ECO:0000313" key="7">
    <source>
        <dbReference type="EMBL" id="SVD79946.1"/>
    </source>
</evidence>
<protein>
    <recommendedName>
        <fullName evidence="6">Radical SAM core domain-containing protein</fullName>
    </recommendedName>
</protein>
<dbReference type="InterPro" id="IPR058240">
    <property type="entry name" value="rSAM_sf"/>
</dbReference>
<keyword evidence="4" id="KW-0411">Iron-sulfur</keyword>
<reference evidence="7" key="1">
    <citation type="submission" date="2018-05" db="EMBL/GenBank/DDBJ databases">
        <authorList>
            <person name="Lanie J.A."/>
            <person name="Ng W.-L."/>
            <person name="Kazmierczak K.M."/>
            <person name="Andrzejewski T.M."/>
            <person name="Davidsen T.M."/>
            <person name="Wayne K.J."/>
            <person name="Tettelin H."/>
            <person name="Glass J.I."/>
            <person name="Rusch D."/>
            <person name="Podicherti R."/>
            <person name="Tsui H.-C.T."/>
            <person name="Winkler M.E."/>
        </authorList>
    </citation>
    <scope>NUCLEOTIDE SEQUENCE</scope>
</reference>
<evidence type="ECO:0000256" key="3">
    <source>
        <dbReference type="ARBA" id="ARBA00023004"/>
    </source>
</evidence>
<dbReference type="GO" id="GO:0061799">
    <property type="term" value="F:cyclic pyranopterin monophosphate synthase activity"/>
    <property type="evidence" value="ECO:0007669"/>
    <property type="project" value="TreeGrafter"/>
</dbReference>
<dbReference type="GO" id="GO:0061798">
    <property type="term" value="F:GTP 3',8'-cyclase activity"/>
    <property type="evidence" value="ECO:0007669"/>
    <property type="project" value="TreeGrafter"/>
</dbReference>
<gene>
    <name evidence="7" type="ORF">METZ01_LOCUS432800</name>
</gene>
<dbReference type="EMBL" id="UINC01174030">
    <property type="protein sequence ID" value="SVD79946.1"/>
    <property type="molecule type" value="Genomic_DNA"/>
</dbReference>
<evidence type="ECO:0000256" key="1">
    <source>
        <dbReference type="ARBA" id="ARBA00022691"/>
    </source>
</evidence>
<dbReference type="SUPFAM" id="SSF102114">
    <property type="entry name" value="Radical SAM enzymes"/>
    <property type="match status" value="1"/>
</dbReference>
<keyword evidence="2" id="KW-0479">Metal-binding</keyword>
<name>A0A382Y9F8_9ZZZZ</name>
<keyword evidence="1" id="KW-0949">S-adenosyl-L-methionine</keyword>
<dbReference type="InterPro" id="IPR007197">
    <property type="entry name" value="rSAM"/>
</dbReference>
<proteinExistence type="predicted"/>
<dbReference type="InterPro" id="IPR050105">
    <property type="entry name" value="MoCo_biosynth_MoaA/MoaC"/>
</dbReference>
<dbReference type="Pfam" id="PF04055">
    <property type="entry name" value="Radical_SAM"/>
    <property type="match status" value="1"/>
</dbReference>
<dbReference type="PANTHER" id="PTHR22960:SF0">
    <property type="entry name" value="MOLYBDENUM COFACTOR BIOSYNTHESIS PROTEIN 1"/>
    <property type="match status" value="1"/>
</dbReference>
<dbReference type="GO" id="GO:0046872">
    <property type="term" value="F:metal ion binding"/>
    <property type="evidence" value="ECO:0007669"/>
    <property type="project" value="UniProtKB-KW"/>
</dbReference>
<evidence type="ECO:0000256" key="2">
    <source>
        <dbReference type="ARBA" id="ARBA00022723"/>
    </source>
</evidence>
<dbReference type="PROSITE" id="PS51918">
    <property type="entry name" value="RADICAL_SAM"/>
    <property type="match status" value="1"/>
</dbReference>
<sequence>MPAEIYGERYQFLSRSDLLTFEEIARLTRIIVKLGAVKARLTGGEPLVRKNLHKLVQMIACVDGVHDLTLTTNGYLLSENIQFLKEAGLQRLTISLDTLDDAIFRRMNGRNFGTSRVLEGISAAEKAGFSPVKINAVVQRGVNDHTIVDLARHFKERGHIVRFIEYMDVGTRNAWKMDEVVSANEIVEMISAEMPLEPVDPNYTGEVARRYRYK</sequence>
<keyword evidence="3" id="KW-0408">Iron</keyword>
<dbReference type="GO" id="GO:0006777">
    <property type="term" value="P:Mo-molybdopterin cofactor biosynthetic process"/>
    <property type="evidence" value="ECO:0007669"/>
    <property type="project" value="UniProtKB-KW"/>
</dbReference>
<dbReference type="GO" id="GO:0051536">
    <property type="term" value="F:iron-sulfur cluster binding"/>
    <property type="evidence" value="ECO:0007669"/>
    <property type="project" value="UniProtKB-KW"/>
</dbReference>
<dbReference type="Gene3D" id="3.20.20.70">
    <property type="entry name" value="Aldolase class I"/>
    <property type="match status" value="1"/>
</dbReference>
<accession>A0A382Y9F8</accession>
<organism evidence="7">
    <name type="scientific">marine metagenome</name>
    <dbReference type="NCBI Taxonomy" id="408172"/>
    <lineage>
        <taxon>unclassified sequences</taxon>
        <taxon>metagenomes</taxon>
        <taxon>ecological metagenomes</taxon>
    </lineage>
</organism>
<dbReference type="CDD" id="cd01335">
    <property type="entry name" value="Radical_SAM"/>
    <property type="match status" value="1"/>
</dbReference>
<evidence type="ECO:0000256" key="4">
    <source>
        <dbReference type="ARBA" id="ARBA00023014"/>
    </source>
</evidence>
<evidence type="ECO:0000259" key="6">
    <source>
        <dbReference type="PROSITE" id="PS51918"/>
    </source>
</evidence>
<feature type="domain" description="Radical SAM core" evidence="6">
    <location>
        <begin position="1"/>
        <end position="197"/>
    </location>
</feature>
<keyword evidence="5" id="KW-0501">Molybdenum cofactor biosynthesis</keyword>
<dbReference type="InterPro" id="IPR013785">
    <property type="entry name" value="Aldolase_TIM"/>
</dbReference>
<evidence type="ECO:0000256" key="5">
    <source>
        <dbReference type="ARBA" id="ARBA00023150"/>
    </source>
</evidence>
<dbReference type="PANTHER" id="PTHR22960">
    <property type="entry name" value="MOLYBDOPTERIN COFACTOR SYNTHESIS PROTEIN A"/>
    <property type="match status" value="1"/>
</dbReference>
<dbReference type="AlphaFoldDB" id="A0A382Y9F8"/>
<feature type="non-terminal residue" evidence="7">
    <location>
        <position position="214"/>
    </location>
</feature>